<name>A0A8T1V466_9STRA</name>
<feature type="non-terminal residue" evidence="1">
    <location>
        <position position="117"/>
    </location>
</feature>
<dbReference type="EMBL" id="JAGDFM010001821">
    <property type="protein sequence ID" value="KAG7375110.1"/>
    <property type="molecule type" value="Genomic_DNA"/>
</dbReference>
<reference evidence="1" key="1">
    <citation type="submission" date="2021-02" db="EMBL/GenBank/DDBJ databases">
        <authorList>
            <person name="Palmer J.M."/>
        </authorList>
    </citation>
    <scope>NUCLEOTIDE SEQUENCE</scope>
    <source>
        <strain evidence="1">SCRP734</strain>
    </source>
</reference>
<sequence>MPRLSRGLCTSRKLLRAKAGELSAGSSGRYRNCGGFNWNSSARISAQATSSRLVSNSEVLAVYESSCALIAKIIDNSFALGYSELTRDNLRVVDDWKLYALSGTLPILILPFWDNAP</sequence>
<gene>
    <name evidence="1" type="ORF">PHYPSEUDO_003927</name>
</gene>
<comment type="caution">
    <text evidence="1">The sequence shown here is derived from an EMBL/GenBank/DDBJ whole genome shotgun (WGS) entry which is preliminary data.</text>
</comment>
<dbReference type="Proteomes" id="UP000694044">
    <property type="component" value="Unassembled WGS sequence"/>
</dbReference>
<dbReference type="AlphaFoldDB" id="A0A8T1V466"/>
<keyword evidence="2" id="KW-1185">Reference proteome</keyword>
<organism evidence="1 2">
    <name type="scientific">Phytophthora pseudosyringae</name>
    <dbReference type="NCBI Taxonomy" id="221518"/>
    <lineage>
        <taxon>Eukaryota</taxon>
        <taxon>Sar</taxon>
        <taxon>Stramenopiles</taxon>
        <taxon>Oomycota</taxon>
        <taxon>Peronosporomycetes</taxon>
        <taxon>Peronosporales</taxon>
        <taxon>Peronosporaceae</taxon>
        <taxon>Phytophthora</taxon>
    </lineage>
</organism>
<evidence type="ECO:0000313" key="2">
    <source>
        <dbReference type="Proteomes" id="UP000694044"/>
    </source>
</evidence>
<protein>
    <submittedName>
        <fullName evidence="1">Uncharacterized protein</fullName>
    </submittedName>
</protein>
<proteinExistence type="predicted"/>
<evidence type="ECO:0000313" key="1">
    <source>
        <dbReference type="EMBL" id="KAG7375110.1"/>
    </source>
</evidence>
<accession>A0A8T1V466</accession>